<evidence type="ECO:0000313" key="3">
    <source>
        <dbReference type="Proteomes" id="UP000305675"/>
    </source>
</evidence>
<dbReference type="EMBL" id="SWCJ01000001">
    <property type="protein sequence ID" value="TKB58307.1"/>
    <property type="molecule type" value="Genomic_DNA"/>
</dbReference>
<sequence length="192" mass="22179">MANSRDPLNFYQHHGVLGFKATLAPIEQALAIYRTNRVGAYITAVSNSYPCFRFLIGDKLFEQIARNYVLDFEFARNSSMKLEDCGLNLLSWLQAKPQSKVLLMDFPFLGALLRWEWGWHCAHHTPKEVDLDHAACSEKRCYVASSYDIPEIWKALMSLARGDEVELDVVSGKQRLWVIESKPRSVQWQRLR</sequence>
<dbReference type="OrthoDB" id="4146344at2"/>
<accession>A0A4U1BRL4</accession>
<reference evidence="2 3" key="1">
    <citation type="submission" date="2019-04" db="EMBL/GenBank/DDBJ databases">
        <authorList>
            <person name="Hwang J.C."/>
        </authorList>
    </citation>
    <scope>NUCLEOTIDE SEQUENCE [LARGE SCALE GENOMIC DNA]</scope>
    <source>
        <strain evidence="2 3">IMCC35002</strain>
    </source>
</reference>
<dbReference type="Pfam" id="PF09836">
    <property type="entry name" value="DUF2063"/>
    <property type="match status" value="1"/>
</dbReference>
<comment type="caution">
    <text evidence="2">The sequence shown here is derived from an EMBL/GenBank/DDBJ whole genome shotgun (WGS) entry which is preliminary data.</text>
</comment>
<evidence type="ECO:0000259" key="1">
    <source>
        <dbReference type="Pfam" id="PF09836"/>
    </source>
</evidence>
<dbReference type="InterPro" id="IPR018640">
    <property type="entry name" value="DUF2063"/>
</dbReference>
<dbReference type="Proteomes" id="UP000305675">
    <property type="component" value="Unassembled WGS sequence"/>
</dbReference>
<gene>
    <name evidence="2" type="ORF">FCL42_00715</name>
</gene>
<name>A0A4U1BRL4_9GAMM</name>
<dbReference type="AlphaFoldDB" id="A0A4U1BRL4"/>
<protein>
    <submittedName>
        <fullName evidence="2">DUF2063 domain-containing protein</fullName>
    </submittedName>
</protein>
<organism evidence="2 3">
    <name type="scientific">Ferrimonas aestuarii</name>
    <dbReference type="NCBI Taxonomy" id="2569539"/>
    <lineage>
        <taxon>Bacteria</taxon>
        <taxon>Pseudomonadati</taxon>
        <taxon>Pseudomonadota</taxon>
        <taxon>Gammaproteobacteria</taxon>
        <taxon>Alteromonadales</taxon>
        <taxon>Ferrimonadaceae</taxon>
        <taxon>Ferrimonas</taxon>
    </lineage>
</organism>
<feature type="domain" description="Putative DNA-binding" evidence="1">
    <location>
        <begin position="27"/>
        <end position="92"/>
    </location>
</feature>
<dbReference type="RefSeq" id="WP_136861455.1">
    <property type="nucleotide sequence ID" value="NZ_SWCJ01000001.1"/>
</dbReference>
<keyword evidence="3" id="KW-1185">Reference proteome</keyword>
<evidence type="ECO:0000313" key="2">
    <source>
        <dbReference type="EMBL" id="TKB58307.1"/>
    </source>
</evidence>
<proteinExistence type="predicted"/>